<proteinExistence type="predicted"/>
<dbReference type="PANTHER" id="PTHR11785:SF528">
    <property type="entry name" value="AMINO ACID TRANSPORTER PROTEIN JHI-21"/>
    <property type="match status" value="1"/>
</dbReference>
<dbReference type="EMBL" id="SEYY01011239">
    <property type="protein sequence ID" value="KAB7501251.1"/>
    <property type="molecule type" value="Genomic_DNA"/>
</dbReference>
<comment type="caution">
    <text evidence="6">The sequence shown here is derived from an EMBL/GenBank/DDBJ whole genome shotgun (WGS) entry which is preliminary data.</text>
</comment>
<keyword evidence="7" id="KW-1185">Reference proteome</keyword>
<keyword evidence="3 5" id="KW-1133">Transmembrane helix</keyword>
<feature type="transmembrane region" description="Helical" evidence="5">
    <location>
        <begin position="266"/>
        <end position="286"/>
    </location>
</feature>
<dbReference type="PANTHER" id="PTHR11785">
    <property type="entry name" value="AMINO ACID TRANSPORTER"/>
    <property type="match status" value="1"/>
</dbReference>
<evidence type="ECO:0000256" key="2">
    <source>
        <dbReference type="ARBA" id="ARBA00022692"/>
    </source>
</evidence>
<evidence type="ECO:0000256" key="1">
    <source>
        <dbReference type="ARBA" id="ARBA00004141"/>
    </source>
</evidence>
<feature type="transmembrane region" description="Helical" evidence="5">
    <location>
        <begin position="86"/>
        <end position="108"/>
    </location>
</feature>
<dbReference type="Gene3D" id="1.20.1740.10">
    <property type="entry name" value="Amino acid/polyamine transporter I"/>
    <property type="match status" value="1"/>
</dbReference>
<feature type="transmembrane region" description="Helical" evidence="5">
    <location>
        <begin position="138"/>
        <end position="160"/>
    </location>
</feature>
<dbReference type="AlphaFoldDB" id="A0A5N5T3Y0"/>
<evidence type="ECO:0000256" key="4">
    <source>
        <dbReference type="ARBA" id="ARBA00023136"/>
    </source>
</evidence>
<keyword evidence="4 5" id="KW-0472">Membrane</keyword>
<accession>A0A5N5T3Y0</accession>
<evidence type="ECO:0000313" key="6">
    <source>
        <dbReference type="EMBL" id="KAB7501251.1"/>
    </source>
</evidence>
<name>A0A5N5T3Y0_9CRUS</name>
<dbReference type="OrthoDB" id="10062876at2759"/>
<gene>
    <name evidence="6" type="primary">SLC7A6</name>
    <name evidence="6" type="ORF">Anas_03543</name>
</gene>
<reference evidence="6 7" key="1">
    <citation type="journal article" date="2019" name="PLoS Biol.">
        <title>Sex chromosomes control vertical transmission of feminizing Wolbachia symbionts in an isopod.</title>
        <authorList>
            <person name="Becking T."/>
            <person name="Chebbi M.A."/>
            <person name="Giraud I."/>
            <person name="Moumen B."/>
            <person name="Laverre T."/>
            <person name="Caubet Y."/>
            <person name="Peccoud J."/>
            <person name="Gilbert C."/>
            <person name="Cordaux R."/>
        </authorList>
    </citation>
    <scope>NUCLEOTIDE SEQUENCE [LARGE SCALE GENOMIC DNA]</scope>
    <source>
        <strain evidence="6">ANa2</strain>
        <tissue evidence="6">Whole body excluding digestive tract and cuticle</tissue>
    </source>
</reference>
<sequence>MSQEGLLTYINCVSVGLAMRIQTIFTYAKLVALFAIILTGFLHLTNGRENHLNASFNSEETVGGISMALYSGLFAYGGWNYELPRSIWIALPLVTIIYVLANIAYLAVLTPEEIVSSQAVAVLFGQRTLGPLQYTVPVFVALSTFGSLNGILFTSGRLFLTGARHGHLPQFLSYISIKSRTPIPALLLTCFLSYLMIGFGILFLINCLSFVLWLSIGTAISALLWLRYTQPNLQRPIKVNLILPLIFLACCIFLIVVPTINEPESTGLAIILTVAGIPFYMIGCFLRKNKQFLKHWAYFEAFPNYKMFFKSS</sequence>
<evidence type="ECO:0000256" key="3">
    <source>
        <dbReference type="ARBA" id="ARBA00022989"/>
    </source>
</evidence>
<dbReference type="Proteomes" id="UP000326759">
    <property type="component" value="Unassembled WGS sequence"/>
</dbReference>
<comment type="subcellular location">
    <subcellularLocation>
        <location evidence="1">Membrane</location>
        <topology evidence="1">Multi-pass membrane protein</topology>
    </subcellularLocation>
</comment>
<feature type="transmembrane region" description="Helical" evidence="5">
    <location>
        <begin position="210"/>
        <end position="229"/>
    </location>
</feature>
<dbReference type="GO" id="GO:0015179">
    <property type="term" value="F:L-amino acid transmembrane transporter activity"/>
    <property type="evidence" value="ECO:0007669"/>
    <property type="project" value="TreeGrafter"/>
</dbReference>
<evidence type="ECO:0000256" key="5">
    <source>
        <dbReference type="SAM" id="Phobius"/>
    </source>
</evidence>
<feature type="transmembrane region" description="Helical" evidence="5">
    <location>
        <begin position="181"/>
        <end position="204"/>
    </location>
</feature>
<dbReference type="FunFam" id="1.20.1740.10:FF:000095">
    <property type="entry name" value="B(0,+)-type amino acid transporter 1-like"/>
    <property type="match status" value="1"/>
</dbReference>
<dbReference type="InterPro" id="IPR050598">
    <property type="entry name" value="AminoAcid_Transporter"/>
</dbReference>
<feature type="transmembrane region" description="Helical" evidence="5">
    <location>
        <begin position="241"/>
        <end position="260"/>
    </location>
</feature>
<evidence type="ECO:0000313" key="7">
    <source>
        <dbReference type="Proteomes" id="UP000326759"/>
    </source>
</evidence>
<dbReference type="GO" id="GO:0016020">
    <property type="term" value="C:membrane"/>
    <property type="evidence" value="ECO:0007669"/>
    <property type="project" value="UniProtKB-SubCell"/>
</dbReference>
<dbReference type="InterPro" id="IPR002293">
    <property type="entry name" value="AA/rel_permease1"/>
</dbReference>
<feature type="transmembrane region" description="Helical" evidence="5">
    <location>
        <begin position="62"/>
        <end position="79"/>
    </location>
</feature>
<protein>
    <submittedName>
        <fullName evidence="6">Y+L amino acid transporter 2</fullName>
    </submittedName>
</protein>
<feature type="transmembrane region" description="Helical" evidence="5">
    <location>
        <begin position="24"/>
        <end position="42"/>
    </location>
</feature>
<keyword evidence="2 5" id="KW-0812">Transmembrane</keyword>
<dbReference type="Pfam" id="PF13520">
    <property type="entry name" value="AA_permease_2"/>
    <property type="match status" value="1"/>
</dbReference>
<organism evidence="6 7">
    <name type="scientific">Armadillidium nasatum</name>
    <dbReference type="NCBI Taxonomy" id="96803"/>
    <lineage>
        <taxon>Eukaryota</taxon>
        <taxon>Metazoa</taxon>
        <taxon>Ecdysozoa</taxon>
        <taxon>Arthropoda</taxon>
        <taxon>Crustacea</taxon>
        <taxon>Multicrustacea</taxon>
        <taxon>Malacostraca</taxon>
        <taxon>Eumalacostraca</taxon>
        <taxon>Peracarida</taxon>
        <taxon>Isopoda</taxon>
        <taxon>Oniscidea</taxon>
        <taxon>Crinocheta</taxon>
        <taxon>Armadillidiidae</taxon>
        <taxon>Armadillidium</taxon>
    </lineage>
</organism>